<keyword evidence="1" id="KW-0812">Transmembrane</keyword>
<dbReference type="AlphaFoldDB" id="A0AAW2YTM6"/>
<proteinExistence type="predicted"/>
<name>A0AAW2YTM6_9EUKA</name>
<feature type="transmembrane region" description="Helical" evidence="1">
    <location>
        <begin position="77"/>
        <end position="98"/>
    </location>
</feature>
<dbReference type="EMBL" id="JAOPGA020000657">
    <property type="protein sequence ID" value="KAL0480424.1"/>
    <property type="molecule type" value="Genomic_DNA"/>
</dbReference>
<feature type="transmembrane region" description="Helical" evidence="1">
    <location>
        <begin position="45"/>
        <end position="65"/>
    </location>
</feature>
<comment type="caution">
    <text evidence="2">The sequence shown here is derived from an EMBL/GenBank/DDBJ whole genome shotgun (WGS) entry which is preliminary data.</text>
</comment>
<evidence type="ECO:0000313" key="2">
    <source>
        <dbReference type="EMBL" id="KAL0480424.1"/>
    </source>
</evidence>
<feature type="transmembrane region" description="Helical" evidence="1">
    <location>
        <begin position="104"/>
        <end position="133"/>
    </location>
</feature>
<evidence type="ECO:0000256" key="1">
    <source>
        <dbReference type="SAM" id="Phobius"/>
    </source>
</evidence>
<keyword evidence="1" id="KW-0472">Membrane</keyword>
<protein>
    <submittedName>
        <fullName evidence="2">Solute carrier family 15 member</fullName>
    </submittedName>
</protein>
<keyword evidence="1" id="KW-1133">Transmembrane helix</keyword>
<evidence type="ECO:0000313" key="3">
    <source>
        <dbReference type="Proteomes" id="UP001431209"/>
    </source>
</evidence>
<accession>A0AAW2YTM6</accession>
<sequence length="201" mass="22546">MLYPAVCISLVSALWYSISKAVVKNKKLGQLYVDTSVPIRHINTCLLMIQIPVQILYLSVLWTRFSHHNWNIYYNNFILLDTVILSTVIVQGITAVYLDQGLLYNLVTVIAIVLCISLNTFGKVHLFLIASLLTLTIAKFARSTSNPVPVTVTVGDVSDPIIIQSQQADYIPPPSIIPLHEDQTTRLSRPKYEGVQLKRPI</sequence>
<reference evidence="2 3" key="1">
    <citation type="submission" date="2024-03" db="EMBL/GenBank/DDBJ databases">
        <title>The Acrasis kona genome and developmental transcriptomes reveal deep origins of eukaryotic multicellular pathways.</title>
        <authorList>
            <person name="Sheikh S."/>
            <person name="Fu C.-J."/>
            <person name="Brown M.W."/>
            <person name="Baldauf S.L."/>
        </authorList>
    </citation>
    <scope>NUCLEOTIDE SEQUENCE [LARGE SCALE GENOMIC DNA]</scope>
    <source>
        <strain evidence="2 3">ATCC MYA-3509</strain>
    </source>
</reference>
<dbReference type="Proteomes" id="UP001431209">
    <property type="component" value="Unassembled WGS sequence"/>
</dbReference>
<keyword evidence="3" id="KW-1185">Reference proteome</keyword>
<gene>
    <name evidence="2" type="ORF">AKO1_011046</name>
</gene>
<organism evidence="2 3">
    <name type="scientific">Acrasis kona</name>
    <dbReference type="NCBI Taxonomy" id="1008807"/>
    <lineage>
        <taxon>Eukaryota</taxon>
        <taxon>Discoba</taxon>
        <taxon>Heterolobosea</taxon>
        <taxon>Tetramitia</taxon>
        <taxon>Eutetramitia</taxon>
        <taxon>Acrasidae</taxon>
        <taxon>Acrasis</taxon>
    </lineage>
</organism>